<dbReference type="EMBL" id="BAAAHH010000004">
    <property type="protein sequence ID" value="GAA0943082.1"/>
    <property type="molecule type" value="Genomic_DNA"/>
</dbReference>
<proteinExistence type="predicted"/>
<dbReference type="PANTHER" id="PTHR32011">
    <property type="entry name" value="OS08G0472400 PROTEIN"/>
    <property type="match status" value="1"/>
</dbReference>
<name>A0ABP4AY26_9ACTN</name>
<dbReference type="Proteomes" id="UP001500665">
    <property type="component" value="Unassembled WGS sequence"/>
</dbReference>
<organism evidence="1 2">
    <name type="scientific">Actinocorallia libanotica</name>
    <dbReference type="NCBI Taxonomy" id="46162"/>
    <lineage>
        <taxon>Bacteria</taxon>
        <taxon>Bacillati</taxon>
        <taxon>Actinomycetota</taxon>
        <taxon>Actinomycetes</taxon>
        <taxon>Streptosporangiales</taxon>
        <taxon>Thermomonosporaceae</taxon>
        <taxon>Actinocorallia</taxon>
    </lineage>
</organism>
<reference evidence="2" key="1">
    <citation type="journal article" date="2019" name="Int. J. Syst. Evol. Microbiol.">
        <title>The Global Catalogue of Microorganisms (GCM) 10K type strain sequencing project: providing services to taxonomists for standard genome sequencing and annotation.</title>
        <authorList>
            <consortium name="The Broad Institute Genomics Platform"/>
            <consortium name="The Broad Institute Genome Sequencing Center for Infectious Disease"/>
            <person name="Wu L."/>
            <person name="Ma J."/>
        </authorList>
    </citation>
    <scope>NUCLEOTIDE SEQUENCE [LARGE SCALE GENOMIC DNA]</scope>
    <source>
        <strain evidence="2">JCM 10696</strain>
    </source>
</reference>
<comment type="caution">
    <text evidence="1">The sequence shown here is derived from an EMBL/GenBank/DDBJ whole genome shotgun (WGS) entry which is preliminary data.</text>
</comment>
<gene>
    <name evidence="1" type="ORF">GCM10009550_14800</name>
</gene>
<sequence length="203" mass="23175">MIGAEGVLLGNAAAERLVQLNCCVIEPGLTDAEFARIEREYGFVFADDHRAFLAAGLPVHEPRDDEPGVSYAWERPWPDWRNGDPAELRKQLNWPEEFLLEDVERGHWQPAWGTRPDSVEAAIEHARSHLSGAPTMVPLYAHRFLPEGHGTFGHPVLSMRGSDVIYYGTDLLDYINQEFEEPRPERPEDWAPQATVPFWRNYL</sequence>
<evidence type="ECO:0000313" key="1">
    <source>
        <dbReference type="EMBL" id="GAA0943082.1"/>
    </source>
</evidence>
<evidence type="ECO:0008006" key="3">
    <source>
        <dbReference type="Google" id="ProtNLM"/>
    </source>
</evidence>
<dbReference type="RefSeq" id="WP_344238124.1">
    <property type="nucleotide sequence ID" value="NZ_BAAAHH010000004.1"/>
</dbReference>
<evidence type="ECO:0000313" key="2">
    <source>
        <dbReference type="Proteomes" id="UP001500665"/>
    </source>
</evidence>
<accession>A0ABP4AY26</accession>
<protein>
    <recommendedName>
        <fullName evidence="3">SMI1/KNR4 family protein</fullName>
    </recommendedName>
</protein>
<keyword evidence="2" id="KW-1185">Reference proteome</keyword>
<dbReference type="PANTHER" id="PTHR32011:SF2">
    <property type="entry name" value="OS08G0472400 PROTEIN"/>
    <property type="match status" value="1"/>
</dbReference>